<dbReference type="GO" id="GO:0005737">
    <property type="term" value="C:cytoplasm"/>
    <property type="evidence" value="ECO:0007669"/>
    <property type="project" value="TreeGrafter"/>
</dbReference>
<dbReference type="EMBL" id="BIFT01000002">
    <property type="protein sequence ID" value="GCE30273.1"/>
    <property type="molecule type" value="Genomic_DNA"/>
</dbReference>
<evidence type="ECO:0000313" key="5">
    <source>
        <dbReference type="Proteomes" id="UP000287171"/>
    </source>
</evidence>
<proteinExistence type="predicted"/>
<dbReference type="SUPFAM" id="SSF100950">
    <property type="entry name" value="NagB/RpiA/CoA transferase-like"/>
    <property type="match status" value="1"/>
</dbReference>
<name>A0A402BFV4_9CHLR</name>
<gene>
    <name evidence="4" type="primary">nagB</name>
    <name evidence="4" type="ORF">KDA_57570</name>
</gene>
<dbReference type="InterPro" id="IPR037171">
    <property type="entry name" value="NagB/RpiA_transferase-like"/>
</dbReference>
<evidence type="ECO:0000256" key="1">
    <source>
        <dbReference type="ARBA" id="ARBA00022801"/>
    </source>
</evidence>
<evidence type="ECO:0000313" key="4">
    <source>
        <dbReference type="EMBL" id="GCE30273.1"/>
    </source>
</evidence>
<dbReference type="Pfam" id="PF01182">
    <property type="entry name" value="Glucosamine_iso"/>
    <property type="match status" value="1"/>
</dbReference>
<feature type="domain" description="Glucosamine/galactosamine-6-phosphate isomerase" evidence="3">
    <location>
        <begin position="12"/>
        <end position="224"/>
    </location>
</feature>
<keyword evidence="5" id="KW-1185">Reference proteome</keyword>
<dbReference type="CDD" id="cd01399">
    <property type="entry name" value="GlcN6P_deaminase"/>
    <property type="match status" value="1"/>
</dbReference>
<dbReference type="GO" id="GO:0006046">
    <property type="term" value="P:N-acetylglucosamine catabolic process"/>
    <property type="evidence" value="ECO:0007669"/>
    <property type="project" value="TreeGrafter"/>
</dbReference>
<dbReference type="GO" id="GO:0004342">
    <property type="term" value="F:glucosamine-6-phosphate deaminase activity"/>
    <property type="evidence" value="ECO:0007669"/>
    <property type="project" value="InterPro"/>
</dbReference>
<dbReference type="GO" id="GO:0006043">
    <property type="term" value="P:glucosamine catabolic process"/>
    <property type="evidence" value="ECO:0007669"/>
    <property type="project" value="TreeGrafter"/>
</dbReference>
<evidence type="ECO:0000256" key="2">
    <source>
        <dbReference type="ARBA" id="ARBA00023277"/>
    </source>
</evidence>
<dbReference type="OrthoDB" id="9791139at2"/>
<keyword evidence="2" id="KW-0119">Carbohydrate metabolism</keyword>
<keyword evidence="1" id="KW-0378">Hydrolase</keyword>
<dbReference type="Proteomes" id="UP000287171">
    <property type="component" value="Unassembled WGS sequence"/>
</dbReference>
<protein>
    <submittedName>
        <fullName evidence="4">Glucosamine-6-phosphate deaminase</fullName>
    </submittedName>
</protein>
<dbReference type="RefSeq" id="WP_126630415.1">
    <property type="nucleotide sequence ID" value="NZ_BIFT01000002.1"/>
</dbReference>
<dbReference type="PANTHER" id="PTHR11280">
    <property type="entry name" value="GLUCOSAMINE-6-PHOSPHATE ISOMERASE"/>
    <property type="match status" value="1"/>
</dbReference>
<accession>A0A402BFV4</accession>
<dbReference type="GO" id="GO:0005975">
    <property type="term" value="P:carbohydrate metabolic process"/>
    <property type="evidence" value="ECO:0007669"/>
    <property type="project" value="InterPro"/>
</dbReference>
<comment type="caution">
    <text evidence="4">The sequence shown here is derived from an EMBL/GenBank/DDBJ whole genome shotgun (WGS) entry which is preliminary data.</text>
</comment>
<sequence length="244" mass="26585">MHIVVTKDHTTMSQKAARLIADLIQQQPTAALVVATGNTPLQAYQELASLVQQEHINVSSLQPFQLDEYVGVAADDPRSLYGWSKRAFLDPLQLPAASITRLRGDLDDTAAACRDYDRAVHAAGGFELAILGLGPNGHLGFNEPPTRSIDPTRQVTLTPASLASNAAYWGEQTVPEQALTCGMNHLLAARHIFLLVSGAHKREILWQTVKGPVTEEIPSSYLQQIANITIIADHDAWPNEDEIP</sequence>
<dbReference type="PANTHER" id="PTHR11280:SF5">
    <property type="entry name" value="GLUCOSAMINE-6-PHOSPHATE ISOMERASE"/>
    <property type="match status" value="1"/>
</dbReference>
<dbReference type="GO" id="GO:0042802">
    <property type="term" value="F:identical protein binding"/>
    <property type="evidence" value="ECO:0007669"/>
    <property type="project" value="TreeGrafter"/>
</dbReference>
<organism evidence="4 5">
    <name type="scientific">Dictyobacter alpinus</name>
    <dbReference type="NCBI Taxonomy" id="2014873"/>
    <lineage>
        <taxon>Bacteria</taxon>
        <taxon>Bacillati</taxon>
        <taxon>Chloroflexota</taxon>
        <taxon>Ktedonobacteria</taxon>
        <taxon>Ktedonobacterales</taxon>
        <taxon>Dictyobacteraceae</taxon>
        <taxon>Dictyobacter</taxon>
    </lineage>
</organism>
<reference evidence="5" key="1">
    <citation type="submission" date="2018-12" db="EMBL/GenBank/DDBJ databases">
        <title>Tengunoibacter tsumagoiensis gen. nov., sp. nov., Dictyobacter kobayashii sp. nov., D. alpinus sp. nov., and D. joshuensis sp. nov. and description of Dictyobacteraceae fam. nov. within the order Ktedonobacterales isolated from Tengu-no-mugimeshi.</title>
        <authorList>
            <person name="Wang C.M."/>
            <person name="Zheng Y."/>
            <person name="Sakai Y."/>
            <person name="Toyoda A."/>
            <person name="Minakuchi Y."/>
            <person name="Abe K."/>
            <person name="Yokota A."/>
            <person name="Yabe S."/>
        </authorList>
    </citation>
    <scope>NUCLEOTIDE SEQUENCE [LARGE SCALE GENOMIC DNA]</scope>
    <source>
        <strain evidence="5">Uno16</strain>
    </source>
</reference>
<evidence type="ECO:0000259" key="3">
    <source>
        <dbReference type="Pfam" id="PF01182"/>
    </source>
</evidence>
<dbReference type="GO" id="GO:0019262">
    <property type="term" value="P:N-acetylneuraminate catabolic process"/>
    <property type="evidence" value="ECO:0007669"/>
    <property type="project" value="TreeGrafter"/>
</dbReference>
<dbReference type="AlphaFoldDB" id="A0A402BFV4"/>
<dbReference type="InterPro" id="IPR006148">
    <property type="entry name" value="Glc/Gal-6P_isomerase"/>
</dbReference>
<dbReference type="Gene3D" id="3.40.50.1360">
    <property type="match status" value="1"/>
</dbReference>
<dbReference type="InterPro" id="IPR004547">
    <property type="entry name" value="Glucosamine6P_isomerase"/>
</dbReference>